<organism evidence="3 4">
    <name type="scientific">Dimargaris verticillata</name>
    <dbReference type="NCBI Taxonomy" id="2761393"/>
    <lineage>
        <taxon>Eukaryota</taxon>
        <taxon>Fungi</taxon>
        <taxon>Fungi incertae sedis</taxon>
        <taxon>Zoopagomycota</taxon>
        <taxon>Kickxellomycotina</taxon>
        <taxon>Dimargaritomycetes</taxon>
        <taxon>Dimargaritales</taxon>
        <taxon>Dimargaritaceae</taxon>
        <taxon>Dimargaris</taxon>
    </lineage>
</organism>
<dbReference type="EMBL" id="JANBQB010000465">
    <property type="protein sequence ID" value="KAJ1976085.1"/>
    <property type="molecule type" value="Genomic_DNA"/>
</dbReference>
<dbReference type="PANTHER" id="PTHR12674:SF2">
    <property type="entry name" value="PREFOLDIN SUBUNIT 5"/>
    <property type="match status" value="1"/>
</dbReference>
<sequence>MSDPQAQPSVNLADLALPQLQQVKGQLEEELNYFTGSYSRLKQAQATFRECKRGVEALTPNAAETTALIPLTTSLYVPGKLSDINTVIVDLGTGYYAEKSTTEAKKFYDEKTSYVQTQLDKLQASVTEKQNNLRLIVDVMKYKLTQKAAQEDKASA</sequence>
<dbReference type="GO" id="GO:0005737">
    <property type="term" value="C:cytoplasm"/>
    <property type="evidence" value="ECO:0007669"/>
    <property type="project" value="TreeGrafter"/>
</dbReference>
<dbReference type="FunFam" id="1.10.287.370:FF:000004">
    <property type="entry name" value="Probable prefoldin subunit 5"/>
    <property type="match status" value="1"/>
</dbReference>
<protein>
    <submittedName>
        <fullName evidence="3">Subunit of tubulin prefoldin</fullName>
    </submittedName>
</protein>
<evidence type="ECO:0000256" key="2">
    <source>
        <dbReference type="ARBA" id="ARBA00023186"/>
    </source>
</evidence>
<dbReference type="GO" id="GO:0051082">
    <property type="term" value="F:unfolded protein binding"/>
    <property type="evidence" value="ECO:0007669"/>
    <property type="project" value="InterPro"/>
</dbReference>
<dbReference type="AlphaFoldDB" id="A0A9W8E7K3"/>
<gene>
    <name evidence="3" type="primary">GIM5</name>
    <name evidence="3" type="ORF">H4R34_004106</name>
</gene>
<dbReference type="InterPro" id="IPR004127">
    <property type="entry name" value="Prefoldin_subunit_alpha"/>
</dbReference>
<dbReference type="InterPro" id="IPR011599">
    <property type="entry name" value="PFD_alpha_archaea"/>
</dbReference>
<reference evidence="3" key="1">
    <citation type="submission" date="2022-07" db="EMBL/GenBank/DDBJ databases">
        <title>Phylogenomic reconstructions and comparative analyses of Kickxellomycotina fungi.</title>
        <authorList>
            <person name="Reynolds N.K."/>
            <person name="Stajich J.E."/>
            <person name="Barry K."/>
            <person name="Grigoriev I.V."/>
            <person name="Crous P."/>
            <person name="Smith M.E."/>
        </authorList>
    </citation>
    <scope>NUCLEOTIDE SEQUENCE</scope>
    <source>
        <strain evidence="3">RSA 567</strain>
    </source>
</reference>
<dbReference type="Pfam" id="PF02996">
    <property type="entry name" value="Prefoldin"/>
    <property type="match status" value="1"/>
</dbReference>
<dbReference type="InterPro" id="IPR009053">
    <property type="entry name" value="Prefoldin"/>
</dbReference>
<name>A0A9W8E7K3_9FUNG</name>
<evidence type="ECO:0000313" key="3">
    <source>
        <dbReference type="EMBL" id="KAJ1976085.1"/>
    </source>
</evidence>
<dbReference type="GO" id="GO:0006457">
    <property type="term" value="P:protein folding"/>
    <property type="evidence" value="ECO:0007669"/>
    <property type="project" value="InterPro"/>
</dbReference>
<comment type="caution">
    <text evidence="3">The sequence shown here is derived from an EMBL/GenBank/DDBJ whole genome shotgun (WGS) entry which is preliminary data.</text>
</comment>
<comment type="similarity">
    <text evidence="1">Belongs to the prefoldin subunit alpha family.</text>
</comment>
<dbReference type="GO" id="GO:1990114">
    <property type="term" value="P:RNA polymerase II core complex assembly"/>
    <property type="evidence" value="ECO:0007669"/>
    <property type="project" value="TreeGrafter"/>
</dbReference>
<dbReference type="CDD" id="cd23157">
    <property type="entry name" value="Prefoldin_5"/>
    <property type="match status" value="1"/>
</dbReference>
<proteinExistence type="inferred from homology"/>
<dbReference type="Proteomes" id="UP001151582">
    <property type="component" value="Unassembled WGS sequence"/>
</dbReference>
<evidence type="ECO:0000256" key="1">
    <source>
        <dbReference type="ARBA" id="ARBA00010048"/>
    </source>
</evidence>
<dbReference type="GO" id="GO:0016272">
    <property type="term" value="C:prefoldin complex"/>
    <property type="evidence" value="ECO:0007669"/>
    <property type="project" value="InterPro"/>
</dbReference>
<dbReference type="SUPFAM" id="SSF46579">
    <property type="entry name" value="Prefoldin"/>
    <property type="match status" value="1"/>
</dbReference>
<dbReference type="OrthoDB" id="10267474at2759"/>
<dbReference type="GO" id="GO:1990113">
    <property type="term" value="P:RNA polymerase I assembly"/>
    <property type="evidence" value="ECO:0007669"/>
    <property type="project" value="TreeGrafter"/>
</dbReference>
<dbReference type="PANTHER" id="PTHR12674">
    <property type="entry name" value="PREFOLDIN SUBUNIT 5"/>
    <property type="match status" value="1"/>
</dbReference>
<accession>A0A9W8E7K3</accession>
<evidence type="ECO:0000313" key="4">
    <source>
        <dbReference type="Proteomes" id="UP001151582"/>
    </source>
</evidence>
<dbReference type="NCBIfam" id="TIGR00293">
    <property type="entry name" value="prefoldin subunit alpha"/>
    <property type="match status" value="1"/>
</dbReference>
<dbReference type="Gene3D" id="1.10.287.370">
    <property type="match status" value="1"/>
</dbReference>
<keyword evidence="4" id="KW-1185">Reference proteome</keyword>
<keyword evidence="2" id="KW-0143">Chaperone</keyword>
<dbReference type="GO" id="GO:1990115">
    <property type="term" value="P:RNA polymerase III assembly"/>
    <property type="evidence" value="ECO:0007669"/>
    <property type="project" value="TreeGrafter"/>
</dbReference>